<dbReference type="Proteomes" id="UP000192569">
    <property type="component" value="Chromosome I"/>
</dbReference>
<dbReference type="InterPro" id="IPR041916">
    <property type="entry name" value="Anti_sigma_zinc_sf"/>
</dbReference>
<feature type="transmembrane region" description="Helical" evidence="8">
    <location>
        <begin position="94"/>
        <end position="112"/>
    </location>
</feature>
<dbReference type="InterPro" id="IPR051474">
    <property type="entry name" value="Anti-sigma-K/W_factor"/>
</dbReference>
<evidence type="ECO:0000259" key="9">
    <source>
        <dbReference type="Pfam" id="PF13490"/>
    </source>
</evidence>
<keyword evidence="4 8" id="KW-0472">Membrane</keyword>
<evidence type="ECO:0000313" key="10">
    <source>
        <dbReference type="EMBL" id="SMB89875.1"/>
    </source>
</evidence>
<accession>A0A1W1V9B6</accession>
<evidence type="ECO:0000256" key="3">
    <source>
        <dbReference type="ARBA" id="ARBA00022989"/>
    </source>
</evidence>
<evidence type="ECO:0000256" key="5">
    <source>
        <dbReference type="ARBA" id="ARBA00024353"/>
    </source>
</evidence>
<dbReference type="PANTHER" id="PTHR37461">
    <property type="entry name" value="ANTI-SIGMA-K FACTOR RSKA"/>
    <property type="match status" value="1"/>
</dbReference>
<keyword evidence="11" id="KW-1185">Reference proteome</keyword>
<dbReference type="OrthoDB" id="9808253at2"/>
<proteinExistence type="inferred from homology"/>
<dbReference type="Pfam" id="PF13490">
    <property type="entry name" value="zf-HC2"/>
    <property type="match status" value="1"/>
</dbReference>
<dbReference type="InterPro" id="IPR027383">
    <property type="entry name" value="Znf_put"/>
</dbReference>
<keyword evidence="10" id="KW-0863">Zinc-finger</keyword>
<dbReference type="GO" id="GO:0006417">
    <property type="term" value="P:regulation of translation"/>
    <property type="evidence" value="ECO:0007669"/>
    <property type="project" value="TreeGrafter"/>
</dbReference>
<keyword evidence="10" id="KW-0862">Zinc</keyword>
<dbReference type="PANTHER" id="PTHR37461:SF1">
    <property type="entry name" value="ANTI-SIGMA-K FACTOR RSKA"/>
    <property type="match status" value="1"/>
</dbReference>
<comment type="subcellular location">
    <subcellularLocation>
        <location evidence="1">Membrane</location>
        <topology evidence="1">Single-pass membrane protein</topology>
    </subcellularLocation>
</comment>
<organism evidence="10 11">
    <name type="scientific">Thermanaeromonas toyohensis ToBE</name>
    <dbReference type="NCBI Taxonomy" id="698762"/>
    <lineage>
        <taxon>Bacteria</taxon>
        <taxon>Bacillati</taxon>
        <taxon>Bacillota</taxon>
        <taxon>Clostridia</taxon>
        <taxon>Neomoorellales</taxon>
        <taxon>Neomoorellaceae</taxon>
        <taxon>Thermanaeromonas</taxon>
    </lineage>
</organism>
<keyword evidence="3 8" id="KW-1133">Transmembrane helix</keyword>
<evidence type="ECO:0000256" key="8">
    <source>
        <dbReference type="SAM" id="Phobius"/>
    </source>
</evidence>
<reference evidence="10 11" key="1">
    <citation type="submission" date="2017-04" db="EMBL/GenBank/DDBJ databases">
        <authorList>
            <person name="Afonso C.L."/>
            <person name="Miller P.J."/>
            <person name="Scott M.A."/>
            <person name="Spackman E."/>
            <person name="Goraichik I."/>
            <person name="Dimitrov K.M."/>
            <person name="Suarez D.L."/>
            <person name="Swayne D.E."/>
        </authorList>
    </citation>
    <scope>NUCLEOTIDE SEQUENCE [LARGE SCALE GENOMIC DNA]</scope>
    <source>
        <strain evidence="10 11">ToBE</strain>
    </source>
</reference>
<dbReference type="Gene3D" id="1.10.10.1320">
    <property type="entry name" value="Anti-sigma factor, zinc-finger domain"/>
    <property type="match status" value="1"/>
</dbReference>
<feature type="domain" description="Putative zinc-finger" evidence="9">
    <location>
        <begin position="6"/>
        <end position="37"/>
    </location>
</feature>
<comment type="similarity">
    <text evidence="5">Belongs to the zinc-associated anti-sigma factor (ZAS) superfamily. Anti-sigma-W factor family.</text>
</comment>
<dbReference type="GO" id="GO:0016020">
    <property type="term" value="C:membrane"/>
    <property type="evidence" value="ECO:0007669"/>
    <property type="project" value="UniProtKB-SubCell"/>
</dbReference>
<keyword evidence="10" id="KW-0479">Metal-binding</keyword>
<dbReference type="GO" id="GO:0016989">
    <property type="term" value="F:sigma factor antagonist activity"/>
    <property type="evidence" value="ECO:0007669"/>
    <property type="project" value="TreeGrafter"/>
</dbReference>
<evidence type="ECO:0000256" key="2">
    <source>
        <dbReference type="ARBA" id="ARBA00022692"/>
    </source>
</evidence>
<sequence>MRCWKARKLLSPYIDGELGEEERSSLEGHLANCPACQEELEALRKISEGLKDIYRQVKPPAGFAEGVMARIKAIEEASASPWQLQEKPLKWRKVAVAAALVAGIGLAVLQYGRAGIGGPAGAPLLSGNIAAPGSLAVEEKVRGEAPSNSLGEREKIPVVSNPGAKEGDRLLDQKKEGQSKGKKTYAGVETVPKAGLEAGPLVKQEKQGQVASSSVGSPAVGGKAELKPQLFLSKELHVRTTLLKLEVKNLPYAKEVVLALAEKFGGSQPKEVWVYQQEEVLLRVVLPVEKASGFISQVVALGKEMARERSTVDLTGEYNRRLLEYQELEARQDPESEAMARALKNYLEETGQETLEAGKEVINVWLKLQP</sequence>
<dbReference type="AlphaFoldDB" id="A0A1W1V9B6"/>
<dbReference type="EMBL" id="LT838272">
    <property type="protein sequence ID" value="SMB89875.1"/>
    <property type="molecule type" value="Genomic_DNA"/>
</dbReference>
<dbReference type="STRING" id="698762.SAMN00808754_0221"/>
<evidence type="ECO:0000256" key="7">
    <source>
        <dbReference type="SAM" id="MobiDB-lite"/>
    </source>
</evidence>
<gene>
    <name evidence="10" type="ORF">SAMN00808754_0221</name>
</gene>
<name>A0A1W1V9B6_9FIRM</name>
<evidence type="ECO:0000313" key="11">
    <source>
        <dbReference type="Proteomes" id="UP000192569"/>
    </source>
</evidence>
<protein>
    <recommendedName>
        <fullName evidence="6">Anti-sigma-W factor RsiW</fullName>
    </recommendedName>
</protein>
<evidence type="ECO:0000256" key="4">
    <source>
        <dbReference type="ARBA" id="ARBA00023136"/>
    </source>
</evidence>
<evidence type="ECO:0000256" key="6">
    <source>
        <dbReference type="ARBA" id="ARBA00024438"/>
    </source>
</evidence>
<dbReference type="RefSeq" id="WP_084663214.1">
    <property type="nucleotide sequence ID" value="NZ_LT838272.1"/>
</dbReference>
<keyword evidence="2 8" id="KW-0812">Transmembrane</keyword>
<feature type="region of interest" description="Disordered" evidence="7">
    <location>
        <begin position="142"/>
        <end position="185"/>
    </location>
</feature>
<dbReference type="GO" id="GO:0008270">
    <property type="term" value="F:zinc ion binding"/>
    <property type="evidence" value="ECO:0007669"/>
    <property type="project" value="UniProtKB-KW"/>
</dbReference>
<evidence type="ECO:0000256" key="1">
    <source>
        <dbReference type="ARBA" id="ARBA00004167"/>
    </source>
</evidence>
<feature type="compositionally biased region" description="Basic and acidic residues" evidence="7">
    <location>
        <begin position="165"/>
        <end position="179"/>
    </location>
</feature>